<sequence length="135" mass="15541">MTLNILEEVTKTSIELLLKEPFYAHLFSTLNKEVVTKQHSVATMAVGLRHNSFVLIINEHFWSSVLTNPKHRYGVVKHEVLHLIFNHLLRNVKENGKDSLLLNIAMDLVVNQYILSDYLPEYSIFLDTFPPLAVV</sequence>
<proteinExistence type="predicted"/>
<evidence type="ECO:0000313" key="1">
    <source>
        <dbReference type="EMBL" id="TCN63653.1"/>
    </source>
</evidence>
<gene>
    <name evidence="1" type="ORF">CLV25_1153</name>
</gene>
<dbReference type="Proteomes" id="UP000294830">
    <property type="component" value="Unassembled WGS sequence"/>
</dbReference>
<name>A0A4R2E6I4_9BACT</name>
<accession>A0A4R2E6I4</accession>
<dbReference type="AlphaFoldDB" id="A0A4R2E6I4"/>
<dbReference type="OrthoDB" id="9809382at2"/>
<evidence type="ECO:0000313" key="2">
    <source>
        <dbReference type="Proteomes" id="UP000294830"/>
    </source>
</evidence>
<organism evidence="1 2">
    <name type="scientific">Acetobacteroides hydrogenigenes</name>
    <dbReference type="NCBI Taxonomy" id="979970"/>
    <lineage>
        <taxon>Bacteria</taxon>
        <taxon>Pseudomonadati</taxon>
        <taxon>Bacteroidota</taxon>
        <taxon>Bacteroidia</taxon>
        <taxon>Bacteroidales</taxon>
        <taxon>Rikenellaceae</taxon>
        <taxon>Acetobacteroides</taxon>
    </lineage>
</organism>
<protein>
    <submittedName>
        <fullName evidence="1">Putative metallopeptidase-like protein</fullName>
    </submittedName>
</protein>
<keyword evidence="2" id="KW-1185">Reference proteome</keyword>
<reference evidence="1 2" key="1">
    <citation type="submission" date="2019-03" db="EMBL/GenBank/DDBJ databases">
        <title>Genomic Encyclopedia of Archaeal and Bacterial Type Strains, Phase II (KMG-II): from individual species to whole genera.</title>
        <authorList>
            <person name="Goeker M."/>
        </authorList>
    </citation>
    <scope>NUCLEOTIDE SEQUENCE [LARGE SCALE GENOMIC DNA]</scope>
    <source>
        <strain evidence="1 2">RL-C</strain>
    </source>
</reference>
<dbReference type="EMBL" id="SLWB01000015">
    <property type="protein sequence ID" value="TCN63653.1"/>
    <property type="molecule type" value="Genomic_DNA"/>
</dbReference>
<comment type="caution">
    <text evidence="1">The sequence shown here is derived from an EMBL/GenBank/DDBJ whole genome shotgun (WGS) entry which is preliminary data.</text>
</comment>